<comment type="caution">
    <text evidence="4">The sequence shown here is derived from an EMBL/GenBank/DDBJ whole genome shotgun (WGS) entry which is preliminary data.</text>
</comment>
<feature type="domain" description="DUF11" evidence="3">
    <location>
        <begin position="1403"/>
        <end position="1522"/>
    </location>
</feature>
<dbReference type="Pfam" id="PF01345">
    <property type="entry name" value="DUF11"/>
    <property type="match status" value="3"/>
</dbReference>
<evidence type="ECO:0000256" key="2">
    <source>
        <dbReference type="SAM" id="SignalP"/>
    </source>
</evidence>
<dbReference type="EMBL" id="JAEDAE010000015">
    <property type="protein sequence ID" value="MBH8560509.1"/>
    <property type="molecule type" value="Genomic_DNA"/>
</dbReference>
<feature type="signal peptide" evidence="2">
    <location>
        <begin position="1"/>
        <end position="21"/>
    </location>
</feature>
<evidence type="ECO:0000256" key="1">
    <source>
        <dbReference type="SAM" id="MobiDB-lite"/>
    </source>
</evidence>
<feature type="non-terminal residue" evidence="4">
    <location>
        <position position="2548"/>
    </location>
</feature>
<dbReference type="InterPro" id="IPR001434">
    <property type="entry name" value="OmcB-like_DUF11"/>
</dbReference>
<name>A0ABS0QCT7_9BACT</name>
<gene>
    <name evidence="4" type="ORF">I7X13_20800</name>
</gene>
<feature type="domain" description="DUF11" evidence="3">
    <location>
        <begin position="1697"/>
        <end position="1826"/>
    </location>
</feature>
<protein>
    <recommendedName>
        <fullName evidence="3">DUF11 domain-containing protein</fullName>
    </recommendedName>
</protein>
<evidence type="ECO:0000313" key="5">
    <source>
        <dbReference type="Proteomes" id="UP000625631"/>
    </source>
</evidence>
<reference evidence="4 5" key="1">
    <citation type="submission" date="2020-12" db="EMBL/GenBank/DDBJ databases">
        <title>Hymenobacter sp.</title>
        <authorList>
            <person name="Kim M.K."/>
        </authorList>
    </citation>
    <scope>NUCLEOTIDE SEQUENCE [LARGE SCALE GENOMIC DNA]</scope>
    <source>
        <strain evidence="4 5">BT442</strain>
    </source>
</reference>
<keyword evidence="2" id="KW-0732">Signal</keyword>
<evidence type="ECO:0000259" key="3">
    <source>
        <dbReference type="Pfam" id="PF01345"/>
    </source>
</evidence>
<organism evidence="4 5">
    <name type="scientific">Hymenobacter negativus</name>
    <dbReference type="NCBI Taxonomy" id="2795026"/>
    <lineage>
        <taxon>Bacteria</taxon>
        <taxon>Pseudomonadati</taxon>
        <taxon>Bacteroidota</taxon>
        <taxon>Cytophagia</taxon>
        <taxon>Cytophagales</taxon>
        <taxon>Hymenobacteraceae</taxon>
        <taxon>Hymenobacter</taxon>
    </lineage>
</organism>
<evidence type="ECO:0000313" key="4">
    <source>
        <dbReference type="EMBL" id="MBH8560509.1"/>
    </source>
</evidence>
<accession>A0ABS0QCT7</accession>
<feature type="region of interest" description="Disordered" evidence="1">
    <location>
        <begin position="2249"/>
        <end position="2274"/>
    </location>
</feature>
<proteinExistence type="predicted"/>
<dbReference type="RefSeq" id="WP_198076967.1">
    <property type="nucleotide sequence ID" value="NZ_JAEDAE010000015.1"/>
</dbReference>
<sequence length="2548" mass="245136">MKSHLQFLLLLLLAIGHSAHAQRGKNGAGTITAASTVVNTYTTLTANAGTGATSLSVANSALTGGAFGTTALATGDLVMIIQMQGAGIATTNTAGYGAVSAYNNAGNYELSEVRSVPNATTIVVACGLQKAYTAAGRVQIVRIPRYTTLTLNTNTSIVPTAWNGSTGGIVSIETQGDVIMNTGSSINATGLGFRGGVVVRSATAVNGALGYLYNTNANGAEKGESIAGYQTDYDNLGGRYGRGAPANGGGGGNNHNASGGGGANVSATAWNGQGNPNNSSTYATAWNLEGNNFSASTSGGGGRGGYSYSNTQNNPNTTAPGNAAWGGDNRRNTGGLGGRPLDQTGGRLFFGGGGGAGDANDGVSTSGGNGGGLIYVLAAGRIARATTATTNITIAADGSSVTTASTNDGAGGGGGGGSIVLNTAGTVSNTLAVSAVGGQGGTQNLANNEAEGPGGGGGGGFITYTDAPASAVVTGGANGVTNSTGVNNVGNPAVSFPPNGATIGGAGITSTFTFNQQCLVTADVQTVLSGPNAGTVGQSIIYTAQTVNLSPDITATNVVPSITLPAGATNVVLPAGATLTGNVVTFASIASLAPNQNVTNTVRYTPAAAGTVTASAANEAGSPDQTVANNDGTAASAIVSTIITAPSATACASPGSNGPGVSAGNPTNLTTLSANPMSYFPGTSATVNATSTTLTVGAATGAGTAIAQGDLLLIIQMQGADLNATNTDQYGDGVPGLPANNVVSNTSYLAGQYEYAIAAAATPAGGGTVTLTTGLRNSYANATGTTAVAQKRFQVVRVPQYGNLTLSNDIIVTPWNGTTGGVFAVDVAGVVNFNGKTINADGAGFRGGANVNIGLGTAGASTASEFVLNSDATSQKGEGTAGTPALVNNGGAALSTGSAYVSGNAGRGAPGTAGGSGVRSQNALGFENSGGAGGANAGAGGRGGNNYNQALAIGGEPGAAFTVFSPNRLALGGGGGSGDSNDNVGSGGGAGGGLVLLRAGSATGTGTVSANGTSAASGQNDGQGGGGAGGSVLLTVDRGSLSTVTVSAQGGNGGNAVYAAAHGTGGGGGGGVVFANATLAASNVSGGVNGTTGDGNATSGNAFGATVGLGGAGPTGSTGQGAFGPTTLSTPVNNSVAGATCNPAPVAQNDVTTTTPGAAVTFNGATAILGNDSDVTGGLDATSVDLNPATNSQVKTRTIAGVGTWTVDATTGVLTFTPAGGFVGVATLPYTVNDIYGKPSNQAVATVTVESTRSDLSTTITSTPASGGTVSAGALVPYSVVATNNAGTGLSSASNVVQTVQLQTGLTAAQLTITGATAGTPSGGVITYTGGTFSGATYNQNTGVLTFPAVSLASGASQNYTFSAAAPASGPFTVLAQVGNGNVDPTPANNTASTTLGVSVKADLATTISGPTTNPTAGDLLTYNVTASNVGSSPATAVVQTVNIGTGRTNVYATNGGTYDSSTGLVTFPAIALAPGQVANNSVSFVAPTSGTVLSTVTSTFTSASLTSNNDTNTANNSATAASLTTQAGSGTAANVSTTLTATSGGNNVSPGTVTAGATVNYTARANNSGPGPAASVQEVVALPAGLTAAQLGITGSTSNSSAVVNGQTVITYAGGSFAGTTYNQATGVLTFPSAGTLAPQGSATYTFSVAAPNAPTLLAVASVSTTSIDPVTGDNVASTLTTIGQGTDVSVQLLGPTTAQAGQPVSYVATAFNNGPNTATGMVETVTIAAGLLTSTSNNNGLKINGSLPTSVDATTGVATYTGGITYDPRSGVVTFATLTSLASGASAQNTLTYLAPASATVANVAAVRSTSADTNPANNTSAVTTTVSTATDIVVAVSGPASATTGDLVTYAVTTTNNGTSTASGTSATALQAPTGLPVATSGNSLRVNGQYPANVNGTTGVATFADGSTYDPATGIVTFPGISSQLTGTASAVTNTVSFSAPSATSLNLVATVNPATGSADRNLDNNSASATTQLAAPSAGSADIAVNINPSVATQTAGQFVTFTVTPSNASTSATAGTNVQTQVVVTASQPTSGVNAIVVNGQSTPSSVNGTTGVATYTDGSTYNPATGVVTFPTTATLAVGATGTGFTVRVAAPGTGPLVAVASVRSDNNEGAALTADNVKSSSVAITASADLSTVVSGPSQTALGSAVAYTVTTTNLAPTTAGSAGGSPAVGATQTISIPANAATGTPTVSGPGTVAISGTAAGGYTITISYGTLNLGAAGEVVNTVSFTEASTTTYTVSATASTTGTGATPDPVSGNNPASQQTTIAPTGPVAADIVNNGRTGTNAGQSPIGNTAGQVAITSLAATVGSSSIASYNITAIPTVGTLYVNGTAVTAPRPLTLAEAAQLTYDPAVAGAQGSTTPSTLAANNDFFQFTATDNNGLVSNIARYTVPVNQDNLSVYTVITKGGNANQYQNGDVVAYGIDPNGAMYNTSGLIYNANGTTAAGTVNNGIATGSITNANTTTLAGVGIAYSSTTGLFTVTDRTKLPRAGRTIPVTITTTDLFGGVTVQTINIVLGAFPLPVELTDFTASAVRNVDAALL</sequence>
<feature type="region of interest" description="Disordered" evidence="1">
    <location>
        <begin position="1006"/>
        <end position="1029"/>
    </location>
</feature>
<feature type="compositionally biased region" description="Polar residues" evidence="1">
    <location>
        <begin position="2262"/>
        <end position="2274"/>
    </location>
</feature>
<dbReference type="Proteomes" id="UP000625631">
    <property type="component" value="Unassembled WGS sequence"/>
</dbReference>
<keyword evidence="5" id="KW-1185">Reference proteome</keyword>
<feature type="region of interest" description="Disordered" evidence="1">
    <location>
        <begin position="244"/>
        <end position="263"/>
    </location>
</feature>
<feature type="chain" id="PRO_5046660785" description="DUF11 domain-containing protein" evidence="2">
    <location>
        <begin position="22"/>
        <end position="2548"/>
    </location>
</feature>
<feature type="domain" description="DUF11" evidence="3">
    <location>
        <begin position="1548"/>
        <end position="1680"/>
    </location>
</feature>